<keyword evidence="2 5" id="KW-0560">Oxidoreductase</keyword>
<dbReference type="InterPro" id="IPR001128">
    <property type="entry name" value="Cyt_P450"/>
</dbReference>
<reference evidence="6" key="1">
    <citation type="journal article" date="2022" name="IScience">
        <title>Evolution of zygomycete secretomes and the origins of terrestrial fungal ecologies.</title>
        <authorList>
            <person name="Chang Y."/>
            <person name="Wang Y."/>
            <person name="Mondo S."/>
            <person name="Ahrendt S."/>
            <person name="Andreopoulos W."/>
            <person name="Barry K."/>
            <person name="Beard J."/>
            <person name="Benny G.L."/>
            <person name="Blankenship S."/>
            <person name="Bonito G."/>
            <person name="Cuomo C."/>
            <person name="Desiro A."/>
            <person name="Gervers K.A."/>
            <person name="Hundley H."/>
            <person name="Kuo A."/>
            <person name="LaButti K."/>
            <person name="Lang B.F."/>
            <person name="Lipzen A."/>
            <person name="O'Donnell K."/>
            <person name="Pangilinan J."/>
            <person name="Reynolds N."/>
            <person name="Sandor L."/>
            <person name="Smith M.E."/>
            <person name="Tsang A."/>
            <person name="Grigoriev I.V."/>
            <person name="Stajich J.E."/>
            <person name="Spatafora J.W."/>
        </authorList>
    </citation>
    <scope>NUCLEOTIDE SEQUENCE</scope>
    <source>
        <strain evidence="6">RSA 2281</strain>
    </source>
</reference>
<dbReference type="Gene3D" id="1.10.630.10">
    <property type="entry name" value="Cytochrome P450"/>
    <property type="match status" value="1"/>
</dbReference>
<dbReference type="SUPFAM" id="SSF48264">
    <property type="entry name" value="Cytochrome P450"/>
    <property type="match status" value="1"/>
</dbReference>
<dbReference type="InterPro" id="IPR002401">
    <property type="entry name" value="Cyt_P450_E_grp-I"/>
</dbReference>
<keyword evidence="1 4" id="KW-0479">Metal-binding</keyword>
<organism evidence="6 7">
    <name type="scientific">Phascolomyces articulosus</name>
    <dbReference type="NCBI Taxonomy" id="60185"/>
    <lineage>
        <taxon>Eukaryota</taxon>
        <taxon>Fungi</taxon>
        <taxon>Fungi incertae sedis</taxon>
        <taxon>Mucoromycota</taxon>
        <taxon>Mucoromycotina</taxon>
        <taxon>Mucoromycetes</taxon>
        <taxon>Mucorales</taxon>
        <taxon>Lichtheimiaceae</taxon>
        <taxon>Phascolomyces</taxon>
    </lineage>
</organism>
<protein>
    <submittedName>
        <fullName evidence="6">Cytochrome P450</fullName>
    </submittedName>
</protein>
<dbReference type="InterPro" id="IPR017972">
    <property type="entry name" value="Cyt_P450_CS"/>
</dbReference>
<dbReference type="PRINTS" id="PR00385">
    <property type="entry name" value="P450"/>
</dbReference>
<name>A0AAD5K620_9FUNG</name>
<dbReference type="GO" id="GO:0005506">
    <property type="term" value="F:iron ion binding"/>
    <property type="evidence" value="ECO:0007669"/>
    <property type="project" value="InterPro"/>
</dbReference>
<dbReference type="Pfam" id="PF00067">
    <property type="entry name" value="p450"/>
    <property type="match status" value="1"/>
</dbReference>
<dbReference type="PANTHER" id="PTHR46300">
    <property type="entry name" value="P450, PUTATIVE (EUROFUNG)-RELATED-RELATED"/>
    <property type="match status" value="1"/>
</dbReference>
<evidence type="ECO:0000313" key="6">
    <source>
        <dbReference type="EMBL" id="KAI9270805.1"/>
    </source>
</evidence>
<comment type="similarity">
    <text evidence="5">Belongs to the cytochrome P450 family.</text>
</comment>
<dbReference type="InterPro" id="IPR036396">
    <property type="entry name" value="Cyt_P450_sf"/>
</dbReference>
<dbReference type="GO" id="GO:0020037">
    <property type="term" value="F:heme binding"/>
    <property type="evidence" value="ECO:0007669"/>
    <property type="project" value="InterPro"/>
</dbReference>
<gene>
    <name evidence="6" type="ORF">BDA99DRAFT_603039</name>
</gene>
<keyword evidence="3 4" id="KW-0408">Iron</keyword>
<dbReference type="GO" id="GO:0004497">
    <property type="term" value="F:monooxygenase activity"/>
    <property type="evidence" value="ECO:0007669"/>
    <property type="project" value="UniProtKB-KW"/>
</dbReference>
<evidence type="ECO:0000256" key="4">
    <source>
        <dbReference type="PIRSR" id="PIRSR602401-1"/>
    </source>
</evidence>
<dbReference type="EMBL" id="JAIXMP010000007">
    <property type="protein sequence ID" value="KAI9270805.1"/>
    <property type="molecule type" value="Genomic_DNA"/>
</dbReference>
<comment type="caution">
    <text evidence="6">The sequence shown here is derived from an EMBL/GenBank/DDBJ whole genome shotgun (WGS) entry which is preliminary data.</text>
</comment>
<sequence>MNVLLDKLGSLNVDKILLQDREAVTKISVASAVTIYCLYCITHSLSKKLKRKIPEGLQEIPSPPGALPYFGHYFKMNRRIPSLHMDEWHKKYGPILRVTMGSHDWIIIGNQYVATDILKGKNGAATSGRPYHFFMNQFFSLNSRGTTFTNPDKRWKKNRAILHMLLGPKAVKNKVDVIEKEATHLADLLTCNTAKNGYVNIIKYMQFAPLNVIMHSCFGITGKSLDDPVFKAMIDNVDRTIWWAAPRENVHSFLPGLSSFMEIFTGTKKKMRDFTYKERNPLFRRLIQEAREHNGPCFVKELYKIKEEENTLDDDDILVFMANMVNAGTDMTALTLSWAFVILSHRKDLQKIIQEEIDSFVATHGRLPTYDERENLPHMISIQKECMRYRSTNHFTLAHESTADIEYNGYFIPKGTTILANTYQINRNTKFYKNPEEFDPDRYMNDLTPFSVSVNAGIEKRDQFVFGWGRRSCPGVHLADVEMFYAWTRIFAISTIEPPLNEAPSYPDVGAYRDLGLVVGPRDEKLRFVERSNSLI</sequence>
<dbReference type="GO" id="GO:0016705">
    <property type="term" value="F:oxidoreductase activity, acting on paired donors, with incorporation or reduction of molecular oxygen"/>
    <property type="evidence" value="ECO:0007669"/>
    <property type="project" value="InterPro"/>
</dbReference>
<dbReference type="PRINTS" id="PR00463">
    <property type="entry name" value="EP450I"/>
</dbReference>
<accession>A0AAD5K620</accession>
<dbReference type="PROSITE" id="PS00086">
    <property type="entry name" value="CYTOCHROME_P450"/>
    <property type="match status" value="1"/>
</dbReference>
<keyword evidence="4 5" id="KW-0349">Heme</keyword>
<feature type="binding site" description="axial binding residue" evidence="4">
    <location>
        <position position="473"/>
    </location>
    <ligand>
        <name>heme</name>
        <dbReference type="ChEBI" id="CHEBI:30413"/>
    </ligand>
    <ligandPart>
        <name>Fe</name>
        <dbReference type="ChEBI" id="CHEBI:18248"/>
    </ligandPart>
</feature>
<evidence type="ECO:0000313" key="7">
    <source>
        <dbReference type="Proteomes" id="UP001209540"/>
    </source>
</evidence>
<dbReference type="Proteomes" id="UP001209540">
    <property type="component" value="Unassembled WGS sequence"/>
</dbReference>
<keyword evidence="5" id="KW-0503">Monooxygenase</keyword>
<evidence type="ECO:0000256" key="3">
    <source>
        <dbReference type="ARBA" id="ARBA00023004"/>
    </source>
</evidence>
<evidence type="ECO:0000256" key="5">
    <source>
        <dbReference type="RuleBase" id="RU000461"/>
    </source>
</evidence>
<dbReference type="PANTHER" id="PTHR46300:SF11">
    <property type="entry name" value="OXIDOREDUCTASE, PUTATIVE-RELATED"/>
    <property type="match status" value="1"/>
</dbReference>
<proteinExistence type="inferred from homology"/>
<keyword evidence="7" id="KW-1185">Reference proteome</keyword>
<dbReference type="InterPro" id="IPR050364">
    <property type="entry name" value="Cytochrome_P450_fung"/>
</dbReference>
<reference evidence="6" key="2">
    <citation type="submission" date="2023-02" db="EMBL/GenBank/DDBJ databases">
        <authorList>
            <consortium name="DOE Joint Genome Institute"/>
            <person name="Mondo S.J."/>
            <person name="Chang Y."/>
            <person name="Wang Y."/>
            <person name="Ahrendt S."/>
            <person name="Andreopoulos W."/>
            <person name="Barry K."/>
            <person name="Beard J."/>
            <person name="Benny G.L."/>
            <person name="Blankenship S."/>
            <person name="Bonito G."/>
            <person name="Cuomo C."/>
            <person name="Desiro A."/>
            <person name="Gervers K.A."/>
            <person name="Hundley H."/>
            <person name="Kuo A."/>
            <person name="LaButti K."/>
            <person name="Lang B.F."/>
            <person name="Lipzen A."/>
            <person name="O'Donnell K."/>
            <person name="Pangilinan J."/>
            <person name="Reynolds N."/>
            <person name="Sandor L."/>
            <person name="Smith M.W."/>
            <person name="Tsang A."/>
            <person name="Grigoriev I.V."/>
            <person name="Stajich J.E."/>
            <person name="Spatafora J.W."/>
        </authorList>
    </citation>
    <scope>NUCLEOTIDE SEQUENCE</scope>
    <source>
        <strain evidence="6">RSA 2281</strain>
    </source>
</reference>
<dbReference type="AlphaFoldDB" id="A0AAD5K620"/>
<comment type="cofactor">
    <cofactor evidence="4">
        <name>heme</name>
        <dbReference type="ChEBI" id="CHEBI:30413"/>
    </cofactor>
</comment>
<evidence type="ECO:0000256" key="1">
    <source>
        <dbReference type="ARBA" id="ARBA00022723"/>
    </source>
</evidence>
<evidence type="ECO:0000256" key="2">
    <source>
        <dbReference type="ARBA" id="ARBA00023002"/>
    </source>
</evidence>